<dbReference type="InterPro" id="IPR048046">
    <property type="entry name" value="Transpos_IS607"/>
</dbReference>
<dbReference type="GO" id="GO:0003677">
    <property type="term" value="F:DNA binding"/>
    <property type="evidence" value="ECO:0007669"/>
    <property type="project" value="InterPro"/>
</dbReference>
<keyword evidence="3" id="KW-1185">Reference proteome</keyword>
<dbReference type="NCBIfam" id="NF033518">
    <property type="entry name" value="transpos_IS607"/>
    <property type="match status" value="1"/>
</dbReference>
<name>A0A6V8P5W5_9ACTN</name>
<dbReference type="Gene3D" id="3.40.50.1390">
    <property type="entry name" value="Resolvase, N-terminal catalytic domain"/>
    <property type="match status" value="1"/>
</dbReference>
<dbReference type="Gene3D" id="1.10.287.2170">
    <property type="match status" value="1"/>
</dbReference>
<evidence type="ECO:0000313" key="3">
    <source>
        <dbReference type="Proteomes" id="UP000591948"/>
    </source>
</evidence>
<evidence type="ECO:0000259" key="1">
    <source>
        <dbReference type="Pfam" id="PF00239"/>
    </source>
</evidence>
<accession>A0A6V8P5W5</accession>
<gene>
    <name evidence="2" type="ORF">HKBW3S33_01123</name>
</gene>
<evidence type="ECO:0000313" key="2">
    <source>
        <dbReference type="EMBL" id="GFP27713.1"/>
    </source>
</evidence>
<dbReference type="InterPro" id="IPR051491">
    <property type="entry name" value="Recombinase/Transposase-rel"/>
</dbReference>
<dbReference type="EMBL" id="BLRY01000058">
    <property type="protein sequence ID" value="GFP27713.1"/>
    <property type="molecule type" value="Genomic_DNA"/>
</dbReference>
<dbReference type="InterPro" id="IPR006119">
    <property type="entry name" value="Resolv_N"/>
</dbReference>
<dbReference type="Pfam" id="PF00239">
    <property type="entry name" value="Resolvase"/>
    <property type="match status" value="1"/>
</dbReference>
<comment type="caution">
    <text evidence="2">The sequence shown here is derived from an EMBL/GenBank/DDBJ whole genome shotgun (WGS) entry which is preliminary data.</text>
</comment>
<sequence length="122" mass="14294">MGKMPLVFGHPHKIADVVKEVGSGVNDNRKLLEKVLRRKDYSKIVVEHKDRLARFGFNYLKVLFEESGMEIEVINESQNNKDDLRQDFVSIITSFCARLYGLRRSRRKTEQLLKELQIEKKS</sequence>
<proteinExistence type="predicted"/>
<feature type="domain" description="Resolvase/invertase-type recombinase catalytic" evidence="1">
    <location>
        <begin position="13"/>
        <end position="109"/>
    </location>
</feature>
<dbReference type="AlphaFoldDB" id="A0A6V8P5W5"/>
<protein>
    <submittedName>
        <fullName evidence="2">Putative resolvase</fullName>
    </submittedName>
</protein>
<dbReference type="SUPFAM" id="SSF53041">
    <property type="entry name" value="Resolvase-like"/>
    <property type="match status" value="1"/>
</dbReference>
<reference evidence="2 3" key="1">
    <citation type="journal article" date="2020" name="Front. Microbiol.">
        <title>Single-cell genomics of novel Actinobacteria with the Wood-Ljungdahl pathway discovered in a serpentinizing system.</title>
        <authorList>
            <person name="Merino N."/>
            <person name="Kawai M."/>
            <person name="Boyd E.S."/>
            <person name="Colman D.R."/>
            <person name="McGlynn S.E."/>
            <person name="Nealson K.H."/>
            <person name="Kurokawa K."/>
            <person name="Hongoh Y."/>
        </authorList>
    </citation>
    <scope>NUCLEOTIDE SEQUENCE [LARGE SCALE GENOMIC DNA]</scope>
    <source>
        <strain evidence="2 3">S33</strain>
    </source>
</reference>
<organism evidence="2 3">
    <name type="scientific">Candidatus Hakubella thermalkaliphila</name>
    <dbReference type="NCBI Taxonomy" id="2754717"/>
    <lineage>
        <taxon>Bacteria</taxon>
        <taxon>Bacillati</taxon>
        <taxon>Actinomycetota</taxon>
        <taxon>Actinomycetota incertae sedis</taxon>
        <taxon>Candidatus Hakubellales</taxon>
        <taxon>Candidatus Hakubellaceae</taxon>
        <taxon>Candidatus Hakubella</taxon>
    </lineage>
</organism>
<dbReference type="Proteomes" id="UP000591948">
    <property type="component" value="Unassembled WGS sequence"/>
</dbReference>
<dbReference type="PANTHER" id="PTHR36172:SF1">
    <property type="entry name" value="RESOLVASE-RELATED"/>
    <property type="match status" value="1"/>
</dbReference>
<dbReference type="GO" id="GO:0000150">
    <property type="term" value="F:DNA strand exchange activity"/>
    <property type="evidence" value="ECO:0007669"/>
    <property type="project" value="InterPro"/>
</dbReference>
<dbReference type="InterPro" id="IPR036162">
    <property type="entry name" value="Resolvase-like_N_sf"/>
</dbReference>
<dbReference type="PANTHER" id="PTHR36172">
    <property type="match status" value="1"/>
</dbReference>